<organism evidence="1">
    <name type="scientific">marine metagenome</name>
    <dbReference type="NCBI Taxonomy" id="408172"/>
    <lineage>
        <taxon>unclassified sequences</taxon>
        <taxon>metagenomes</taxon>
        <taxon>ecological metagenomes</taxon>
    </lineage>
</organism>
<proteinExistence type="predicted"/>
<evidence type="ECO:0000313" key="1">
    <source>
        <dbReference type="EMBL" id="SUZ77880.1"/>
    </source>
</evidence>
<protein>
    <submittedName>
        <fullName evidence="1">Uncharacterized protein</fullName>
    </submittedName>
</protein>
<dbReference type="Gene3D" id="3.30.530.20">
    <property type="match status" value="1"/>
</dbReference>
<dbReference type="AlphaFoldDB" id="A0A381QFX1"/>
<sequence>MSDPNKMDLWSFGTWRISVDGDGLVHGRSIFDGSTACVRIESNAQNRLIDYWVGANAENLAPRIFVRITPGEVTGSSTLNCILSMVSFRTEAMSDDRWHRLVTAHAFEVQLIKSLLENDFDHREMTSSGTTQTS</sequence>
<name>A0A381QFX1_9ZZZZ</name>
<accession>A0A381QFX1</accession>
<gene>
    <name evidence="1" type="ORF">METZ01_LOCUS30734</name>
</gene>
<reference evidence="1" key="1">
    <citation type="submission" date="2018-05" db="EMBL/GenBank/DDBJ databases">
        <authorList>
            <person name="Lanie J.A."/>
            <person name="Ng W.-L."/>
            <person name="Kazmierczak K.M."/>
            <person name="Andrzejewski T.M."/>
            <person name="Davidsen T.M."/>
            <person name="Wayne K.J."/>
            <person name="Tettelin H."/>
            <person name="Glass J.I."/>
            <person name="Rusch D."/>
            <person name="Podicherti R."/>
            <person name="Tsui H.-C.T."/>
            <person name="Winkler M.E."/>
        </authorList>
    </citation>
    <scope>NUCLEOTIDE SEQUENCE</scope>
</reference>
<dbReference type="InterPro" id="IPR023393">
    <property type="entry name" value="START-like_dom_sf"/>
</dbReference>
<dbReference type="EMBL" id="UINC01001333">
    <property type="protein sequence ID" value="SUZ77880.1"/>
    <property type="molecule type" value="Genomic_DNA"/>
</dbReference>